<evidence type="ECO:0000256" key="4">
    <source>
        <dbReference type="ARBA" id="ARBA00023125"/>
    </source>
</evidence>
<dbReference type="RefSeq" id="WP_381523888.1">
    <property type="nucleotide sequence ID" value="NZ_JBHULN010000008.1"/>
</dbReference>
<evidence type="ECO:0000256" key="2">
    <source>
        <dbReference type="ARBA" id="ARBA00022840"/>
    </source>
</evidence>
<evidence type="ECO:0000313" key="8">
    <source>
        <dbReference type="EMBL" id="MFD2571934.1"/>
    </source>
</evidence>
<dbReference type="InterPro" id="IPR009057">
    <property type="entry name" value="Homeodomain-like_sf"/>
</dbReference>
<dbReference type="Pfam" id="PF25601">
    <property type="entry name" value="AAA_lid_14"/>
    <property type="match status" value="1"/>
</dbReference>
<proteinExistence type="predicted"/>
<dbReference type="PROSITE" id="PS00676">
    <property type="entry name" value="SIGMA54_INTERACT_2"/>
    <property type="match status" value="1"/>
</dbReference>
<dbReference type="InterPro" id="IPR025662">
    <property type="entry name" value="Sigma_54_int_dom_ATP-bd_1"/>
</dbReference>
<comment type="caution">
    <text evidence="8">The sequence shown here is derived from an EMBL/GenBank/DDBJ whole genome shotgun (WGS) entry which is preliminary data.</text>
</comment>
<dbReference type="Gene3D" id="3.30.450.40">
    <property type="match status" value="4"/>
</dbReference>
<keyword evidence="1" id="KW-0547">Nucleotide-binding</keyword>
<organism evidence="8 9">
    <name type="scientific">Spirosoma soli</name>
    <dbReference type="NCBI Taxonomy" id="1770529"/>
    <lineage>
        <taxon>Bacteria</taxon>
        <taxon>Pseudomonadati</taxon>
        <taxon>Bacteroidota</taxon>
        <taxon>Cytophagia</taxon>
        <taxon>Cytophagales</taxon>
        <taxon>Cytophagaceae</taxon>
        <taxon>Spirosoma</taxon>
    </lineage>
</organism>
<dbReference type="Pfam" id="PF00158">
    <property type="entry name" value="Sigma54_activat"/>
    <property type="match status" value="1"/>
</dbReference>
<evidence type="ECO:0000256" key="6">
    <source>
        <dbReference type="ARBA" id="ARBA00023163"/>
    </source>
</evidence>
<dbReference type="InterPro" id="IPR025944">
    <property type="entry name" value="Sigma_54_int_dom_CS"/>
</dbReference>
<dbReference type="PANTHER" id="PTHR32071">
    <property type="entry name" value="TRANSCRIPTIONAL REGULATORY PROTEIN"/>
    <property type="match status" value="1"/>
</dbReference>
<dbReference type="InterPro" id="IPR003593">
    <property type="entry name" value="AAA+_ATPase"/>
</dbReference>
<keyword evidence="6" id="KW-0804">Transcription</keyword>
<dbReference type="SUPFAM" id="SSF52540">
    <property type="entry name" value="P-loop containing nucleoside triphosphate hydrolases"/>
    <property type="match status" value="1"/>
</dbReference>
<evidence type="ECO:0000256" key="5">
    <source>
        <dbReference type="ARBA" id="ARBA00023159"/>
    </source>
</evidence>
<evidence type="ECO:0000256" key="3">
    <source>
        <dbReference type="ARBA" id="ARBA00023015"/>
    </source>
</evidence>
<evidence type="ECO:0000256" key="1">
    <source>
        <dbReference type="ARBA" id="ARBA00022741"/>
    </source>
</evidence>
<keyword evidence="4" id="KW-0238">DNA-binding</keyword>
<dbReference type="InterPro" id="IPR058031">
    <property type="entry name" value="AAA_lid_NorR"/>
</dbReference>
<keyword evidence="9" id="KW-1185">Reference proteome</keyword>
<protein>
    <submittedName>
        <fullName evidence="8">Sigma 54-interacting transcriptional regulator</fullName>
    </submittedName>
</protein>
<dbReference type="EMBL" id="JBHULN010000008">
    <property type="protein sequence ID" value="MFD2571934.1"/>
    <property type="molecule type" value="Genomic_DNA"/>
</dbReference>
<keyword evidence="3" id="KW-0805">Transcription regulation</keyword>
<reference evidence="9" key="1">
    <citation type="journal article" date="2019" name="Int. J. Syst. Evol. Microbiol.">
        <title>The Global Catalogue of Microorganisms (GCM) 10K type strain sequencing project: providing services to taxonomists for standard genome sequencing and annotation.</title>
        <authorList>
            <consortium name="The Broad Institute Genomics Platform"/>
            <consortium name="The Broad Institute Genome Sequencing Center for Infectious Disease"/>
            <person name="Wu L."/>
            <person name="Ma J."/>
        </authorList>
    </citation>
    <scope>NUCLEOTIDE SEQUENCE [LARGE SCALE GENOMIC DNA]</scope>
    <source>
        <strain evidence="9">KCTC 42805</strain>
    </source>
</reference>
<dbReference type="PROSITE" id="PS00675">
    <property type="entry name" value="SIGMA54_INTERACT_1"/>
    <property type="match status" value="1"/>
</dbReference>
<dbReference type="InterPro" id="IPR027417">
    <property type="entry name" value="P-loop_NTPase"/>
</dbReference>
<dbReference type="PROSITE" id="PS00688">
    <property type="entry name" value="SIGMA54_INTERACT_3"/>
    <property type="match status" value="1"/>
</dbReference>
<dbReference type="InterPro" id="IPR002078">
    <property type="entry name" value="Sigma_54_int"/>
</dbReference>
<gene>
    <name evidence="8" type="ORF">ACFSUS_14925</name>
</gene>
<dbReference type="SUPFAM" id="SSF46689">
    <property type="entry name" value="Homeodomain-like"/>
    <property type="match status" value="1"/>
</dbReference>
<dbReference type="InterPro" id="IPR029016">
    <property type="entry name" value="GAF-like_dom_sf"/>
</dbReference>
<dbReference type="SMART" id="SM00065">
    <property type="entry name" value="GAF"/>
    <property type="match status" value="4"/>
</dbReference>
<dbReference type="Gene3D" id="3.40.50.300">
    <property type="entry name" value="P-loop containing nucleotide triphosphate hydrolases"/>
    <property type="match status" value="1"/>
</dbReference>
<feature type="domain" description="Sigma-54 factor interaction" evidence="7">
    <location>
        <begin position="923"/>
        <end position="1152"/>
    </location>
</feature>
<dbReference type="Proteomes" id="UP001597469">
    <property type="component" value="Unassembled WGS sequence"/>
</dbReference>
<sequence>MKDASILPPSAFEHDLYGSIALDVLRVRTKKQLNYLINQPVKQLLGYRYSTFFLPNADGTAVNDFFFEPAFRGEHSPFESVVYGNQLTVDDTVFDEPLSAADSTRNQVIGLQQSGFLTPNEQAEWHSLRIPLRDGEQLIGWWLMLYGAQEVLPANRLESMRTVAGLLSASLINILDYAERQKRELDNEIAQSLNDDFAAIRDKKDLLKIIHAKLKTVFDFSDHFVAVINDDESTVSSFLQETHSLVDTHPQYQQSVSARYPLNDGVFNKVFLTKDPMVFELKQQSARGNMPEYFQILYDSGIKKVLLIGLHVREKVLGLWCICLLENKLITFNQLQLVKRLANQLSIVIDNIRTYEAIWAREQEGRLLLKVSEDIAHIRNKNDLFRAINTNLKKLVNFEDIIILIVNEDQSYYAFLFSLHQQSPGYTHYQRSALKKSVSEDCCLTRVMASDRLVVLNMQQLYQHEAAPEYINYEYEKGITEKVAIKLRDGQKDIGVFYVNSANTNAYTDHELALIEGVSYQLSIAVSTILANEEIANREAEKSVLLSLSNEIASLRNRDDLFNVVNTRIKKLFAIEQFGIVKINEDRQTHSAFIMDVYDSVRNRDDYETVIYFKHSVKDAAFVRVMMSEEPVILDVNQLARESTPPTYVAFWLAVGFEELLCLALRVGETPVGAVFFHIPSLNIEALKIDLLKGICAQLAVAVSNILANEAIKKREEEKSMLLSLSNALASVRDRKQLAVIISEELRRFGVIGNYSLRMLTADKKQHQMFLYDKRDHYTQHPEFGEILSRQSDINDGITNVVLASSEPVSFNIEALNQRDLVPPYVRWWKEIGLLELTGTRVRLGDENIGILWLNIPTSYDKEANAPLIKNIGSQIGIALSNILAHEQIITQFNVINRYKEQLEEEKIYLQEEIETNHNYAEIIGNSAEMRKTFRLVSQVASSDSTVLLLGETGTGKELIARAIHNNSPRKSRLLVKINCASLPANLIESELFGHERGSFTGAVEKRIGKFELAHNGTIFLDEIGELPLELQAKLLRVLQEKEIERIGGKNTIQVDVRIIAATNRDLEKEMAEGRFRNDLYYRLNIFPISLPPLRDRPEDIPLLATYFIQRFSKKLGRQISKISTHAVEELVRYSWPGNIRELEHLIERSMLLANGDTIKHIPLPSLKPIKSLNSLPESGFLKTIDENERDHILRVLKYCKGRIAGEGGAAERLGIPKSTLNSKIKRLGIKREHFRE</sequence>
<dbReference type="SMART" id="SM00382">
    <property type="entry name" value="AAA"/>
    <property type="match status" value="1"/>
</dbReference>
<dbReference type="Gene3D" id="1.10.8.60">
    <property type="match status" value="1"/>
</dbReference>
<dbReference type="InterPro" id="IPR003018">
    <property type="entry name" value="GAF"/>
</dbReference>
<evidence type="ECO:0000313" key="9">
    <source>
        <dbReference type="Proteomes" id="UP001597469"/>
    </source>
</evidence>
<dbReference type="Gene3D" id="1.10.10.60">
    <property type="entry name" value="Homeodomain-like"/>
    <property type="match status" value="1"/>
</dbReference>
<dbReference type="SUPFAM" id="SSF55781">
    <property type="entry name" value="GAF domain-like"/>
    <property type="match status" value="3"/>
</dbReference>
<dbReference type="Pfam" id="PF01590">
    <property type="entry name" value="GAF"/>
    <property type="match status" value="1"/>
</dbReference>
<keyword evidence="5" id="KW-0010">Activator</keyword>
<dbReference type="PROSITE" id="PS50045">
    <property type="entry name" value="SIGMA54_INTERACT_4"/>
    <property type="match status" value="1"/>
</dbReference>
<accession>A0ABW5M6G5</accession>
<dbReference type="InterPro" id="IPR025943">
    <property type="entry name" value="Sigma_54_int_dom_ATP-bd_2"/>
</dbReference>
<name>A0ABW5M6G5_9BACT</name>
<evidence type="ECO:0000259" key="7">
    <source>
        <dbReference type="PROSITE" id="PS50045"/>
    </source>
</evidence>
<keyword evidence="2" id="KW-0067">ATP-binding</keyword>
<dbReference type="CDD" id="cd00009">
    <property type="entry name" value="AAA"/>
    <property type="match status" value="1"/>
</dbReference>
<dbReference type="PANTHER" id="PTHR32071:SF117">
    <property type="entry name" value="PTS-DEPENDENT DIHYDROXYACETONE KINASE OPERON REGULATORY PROTEIN-RELATED"/>
    <property type="match status" value="1"/>
</dbReference>